<evidence type="ECO:0000256" key="3">
    <source>
        <dbReference type="HAMAP-Rule" id="MF_01459"/>
    </source>
</evidence>
<gene>
    <name evidence="3" type="primary">cpcS</name>
    <name evidence="4" type="ORF">H6G05_05010</name>
</gene>
<dbReference type="GO" id="GO:0016829">
    <property type="term" value="F:lyase activity"/>
    <property type="evidence" value="ECO:0007669"/>
    <property type="project" value="UniProtKB-KW"/>
</dbReference>
<protein>
    <recommendedName>
        <fullName evidence="3">Chromophore lyase CpcS/CpeS</fullName>
        <ecNumber evidence="3">4.-.-.-</ecNumber>
    </recommendedName>
</protein>
<dbReference type="InterPro" id="IPR012674">
    <property type="entry name" value="Calycin"/>
</dbReference>
<keyword evidence="2 3" id="KW-0456">Lyase</keyword>
<accession>A0ABR8C7T1</accession>
<dbReference type="Pfam" id="PF09367">
    <property type="entry name" value="CpeS"/>
    <property type="match status" value="1"/>
</dbReference>
<comment type="caution">
    <text evidence="4">The sequence shown here is derived from an EMBL/GenBank/DDBJ whole genome shotgun (WGS) entry which is preliminary data.</text>
</comment>
<reference evidence="4 5" key="1">
    <citation type="journal article" date="2020" name="ISME J.">
        <title>Comparative genomics reveals insights into cyanobacterial evolution and habitat adaptation.</title>
        <authorList>
            <person name="Chen M.Y."/>
            <person name="Teng W.K."/>
            <person name="Zhao L."/>
            <person name="Hu C.X."/>
            <person name="Zhou Y.K."/>
            <person name="Han B.P."/>
            <person name="Song L.R."/>
            <person name="Shu W.S."/>
        </authorList>
    </citation>
    <scope>NUCLEOTIDE SEQUENCE [LARGE SCALE GENOMIC DNA]</scope>
    <source>
        <strain evidence="4 5">FACHB-1050</strain>
    </source>
</reference>
<evidence type="ECO:0000313" key="4">
    <source>
        <dbReference type="EMBL" id="MBD2316205.1"/>
    </source>
</evidence>
<dbReference type="Gene3D" id="2.40.128.20">
    <property type="match status" value="1"/>
</dbReference>
<dbReference type="InterPro" id="IPR018536">
    <property type="entry name" value="CpcS/CpeS"/>
</dbReference>
<evidence type="ECO:0000256" key="2">
    <source>
        <dbReference type="ARBA" id="ARBA00023239"/>
    </source>
</evidence>
<dbReference type="EMBL" id="JACJQY010000005">
    <property type="protein sequence ID" value="MBD2316205.1"/>
    <property type="molecule type" value="Genomic_DNA"/>
</dbReference>
<evidence type="ECO:0000313" key="5">
    <source>
        <dbReference type="Proteomes" id="UP000618445"/>
    </source>
</evidence>
<dbReference type="EC" id="4.-.-.-" evidence="3"/>
<evidence type="ECO:0000256" key="1">
    <source>
        <dbReference type="ARBA" id="ARBA00010681"/>
    </source>
</evidence>
<sequence>MDIHQFLELFVGRWRSQRSDHQFSQGNGSDTRSVIEITALNIDDPDLMAICQKYDIDPNTVMHPMKMSWEEESLSSNKPKGNALIVPVPNDLASPQKGLILTSQGKGVYELGADESLTIHTVTAQNVIEERIWYGNPNLRFRVATLVKGELASDRRVQSSKFYSEIRSIPPKA</sequence>
<dbReference type="Proteomes" id="UP000618445">
    <property type="component" value="Unassembled WGS sequence"/>
</dbReference>
<organism evidence="4 5">
    <name type="scientific">Phormidium tenue FACHB-1050</name>
    <dbReference type="NCBI Taxonomy" id="2692857"/>
    <lineage>
        <taxon>Bacteria</taxon>
        <taxon>Bacillati</taxon>
        <taxon>Cyanobacteriota</taxon>
        <taxon>Cyanophyceae</taxon>
        <taxon>Oscillatoriophycideae</taxon>
        <taxon>Oscillatoriales</taxon>
        <taxon>Oscillatoriaceae</taxon>
        <taxon>Phormidium</taxon>
    </lineage>
</organism>
<dbReference type="HAMAP" id="MF_01459">
    <property type="entry name" value="Chrphore_lyase_CpxS"/>
    <property type="match status" value="1"/>
</dbReference>
<comment type="function">
    <text evidence="3">Covalently attaches a chromophore to Cys residue(s) of phycobiliproteins.</text>
</comment>
<keyword evidence="5" id="KW-1185">Reference proteome</keyword>
<proteinExistence type="inferred from homology"/>
<dbReference type="CDD" id="cd16339">
    <property type="entry name" value="CpcS"/>
    <property type="match status" value="1"/>
</dbReference>
<dbReference type="RefSeq" id="WP_190576858.1">
    <property type="nucleotide sequence ID" value="NZ_CAWPQU010000045.1"/>
</dbReference>
<name>A0ABR8C7T1_9CYAN</name>
<comment type="similarity">
    <text evidence="1 3">Belongs to the CpcS/CpeS biliprotein lyase family.</text>
</comment>